<evidence type="ECO:0000256" key="13">
    <source>
        <dbReference type="ARBA" id="ARBA00022989"/>
    </source>
</evidence>
<evidence type="ECO:0000256" key="8">
    <source>
        <dbReference type="ARBA" id="ARBA00022679"/>
    </source>
</evidence>
<dbReference type="InterPro" id="IPR003406">
    <property type="entry name" value="Glyco_trans_14"/>
</dbReference>
<evidence type="ECO:0000256" key="17">
    <source>
        <dbReference type="ARBA" id="ARBA00023180"/>
    </source>
</evidence>
<evidence type="ECO:0000256" key="11">
    <source>
        <dbReference type="ARBA" id="ARBA00022824"/>
    </source>
</evidence>
<keyword evidence="17" id="KW-0325">Glycoprotein</keyword>
<evidence type="ECO:0000256" key="10">
    <source>
        <dbReference type="ARBA" id="ARBA00022723"/>
    </source>
</evidence>
<evidence type="ECO:0000256" key="15">
    <source>
        <dbReference type="ARBA" id="ARBA00023136"/>
    </source>
</evidence>
<keyword evidence="16" id="KW-1015">Disulfide bond</keyword>
<dbReference type="EnsemblProtists" id="EOD28186">
    <property type="protein sequence ID" value="EOD28186"/>
    <property type="gene ID" value="EMIHUDRAFT_254125"/>
</dbReference>
<organism evidence="20 21">
    <name type="scientific">Emiliania huxleyi (strain CCMP1516)</name>
    <dbReference type="NCBI Taxonomy" id="280463"/>
    <lineage>
        <taxon>Eukaryota</taxon>
        <taxon>Haptista</taxon>
        <taxon>Haptophyta</taxon>
        <taxon>Prymnesiophyceae</taxon>
        <taxon>Isochrysidales</taxon>
        <taxon>Noelaerhabdaceae</taxon>
        <taxon>Emiliania</taxon>
    </lineage>
</organism>
<evidence type="ECO:0000256" key="6">
    <source>
        <dbReference type="ARBA" id="ARBA00011972"/>
    </source>
</evidence>
<dbReference type="KEGG" id="ehx:EMIHUDRAFT_254125"/>
<keyword evidence="15" id="KW-0472">Membrane</keyword>
<evidence type="ECO:0000256" key="14">
    <source>
        <dbReference type="ARBA" id="ARBA00023034"/>
    </source>
</evidence>
<reference evidence="21" key="1">
    <citation type="journal article" date="2013" name="Nature">
        <title>Pan genome of the phytoplankton Emiliania underpins its global distribution.</title>
        <authorList>
            <person name="Read B.A."/>
            <person name="Kegel J."/>
            <person name="Klute M.J."/>
            <person name="Kuo A."/>
            <person name="Lefebvre S.C."/>
            <person name="Maumus F."/>
            <person name="Mayer C."/>
            <person name="Miller J."/>
            <person name="Monier A."/>
            <person name="Salamov A."/>
            <person name="Young J."/>
            <person name="Aguilar M."/>
            <person name="Claverie J.M."/>
            <person name="Frickenhaus S."/>
            <person name="Gonzalez K."/>
            <person name="Herman E.K."/>
            <person name="Lin Y.C."/>
            <person name="Napier J."/>
            <person name="Ogata H."/>
            <person name="Sarno A.F."/>
            <person name="Shmutz J."/>
            <person name="Schroeder D."/>
            <person name="de Vargas C."/>
            <person name="Verret F."/>
            <person name="von Dassow P."/>
            <person name="Valentin K."/>
            <person name="Van de Peer Y."/>
            <person name="Wheeler G."/>
            <person name="Dacks J.B."/>
            <person name="Delwiche C.F."/>
            <person name="Dyhrman S.T."/>
            <person name="Glockner G."/>
            <person name="John U."/>
            <person name="Richards T."/>
            <person name="Worden A.Z."/>
            <person name="Zhang X."/>
            <person name="Grigoriev I.V."/>
            <person name="Allen A.E."/>
            <person name="Bidle K."/>
            <person name="Borodovsky M."/>
            <person name="Bowler C."/>
            <person name="Brownlee C."/>
            <person name="Cock J.M."/>
            <person name="Elias M."/>
            <person name="Gladyshev V.N."/>
            <person name="Groth M."/>
            <person name="Guda C."/>
            <person name="Hadaegh A."/>
            <person name="Iglesias-Rodriguez M.D."/>
            <person name="Jenkins J."/>
            <person name="Jones B.M."/>
            <person name="Lawson T."/>
            <person name="Leese F."/>
            <person name="Lindquist E."/>
            <person name="Lobanov A."/>
            <person name="Lomsadze A."/>
            <person name="Malik S.B."/>
            <person name="Marsh M.E."/>
            <person name="Mackinder L."/>
            <person name="Mock T."/>
            <person name="Mueller-Roeber B."/>
            <person name="Pagarete A."/>
            <person name="Parker M."/>
            <person name="Probert I."/>
            <person name="Quesneville H."/>
            <person name="Raines C."/>
            <person name="Rensing S.A."/>
            <person name="Riano-Pachon D.M."/>
            <person name="Richier S."/>
            <person name="Rokitta S."/>
            <person name="Shiraiwa Y."/>
            <person name="Soanes D.M."/>
            <person name="van der Giezen M."/>
            <person name="Wahlund T.M."/>
            <person name="Williams B."/>
            <person name="Wilson W."/>
            <person name="Wolfe G."/>
            <person name="Wurch L.L."/>
        </authorList>
    </citation>
    <scope>NUCLEOTIDE SEQUENCE</scope>
</reference>
<dbReference type="UniPathway" id="UPA00756"/>
<dbReference type="GO" id="GO:0050650">
    <property type="term" value="P:chondroitin sulfate proteoglycan biosynthetic process"/>
    <property type="evidence" value="ECO:0007669"/>
    <property type="project" value="TreeGrafter"/>
</dbReference>
<keyword evidence="9" id="KW-0812">Transmembrane</keyword>
<comment type="catalytic activity">
    <reaction evidence="19">
        <text>UDP-alpha-D-xylose + L-seryl-[protein] = 3-O-(beta-D-xylosyl)-L-seryl-[protein] + UDP + H(+)</text>
        <dbReference type="Rhea" id="RHEA:50192"/>
        <dbReference type="Rhea" id="RHEA-COMP:9863"/>
        <dbReference type="Rhea" id="RHEA-COMP:12567"/>
        <dbReference type="ChEBI" id="CHEBI:15378"/>
        <dbReference type="ChEBI" id="CHEBI:29999"/>
        <dbReference type="ChEBI" id="CHEBI:57632"/>
        <dbReference type="ChEBI" id="CHEBI:58223"/>
        <dbReference type="ChEBI" id="CHEBI:132085"/>
        <dbReference type="EC" id="2.4.2.26"/>
    </reaction>
</comment>
<comment type="similarity">
    <text evidence="5">Belongs to the glycosyltransferase 14 family. XylT subfamily.</text>
</comment>
<dbReference type="AlphaFoldDB" id="A0A0D3JXF1"/>
<keyword evidence="12" id="KW-0735">Signal-anchor</keyword>
<dbReference type="RefSeq" id="XP_005780615.1">
    <property type="nucleotide sequence ID" value="XM_005780558.1"/>
</dbReference>
<dbReference type="GO" id="GO:0000139">
    <property type="term" value="C:Golgi membrane"/>
    <property type="evidence" value="ECO:0007669"/>
    <property type="project" value="UniProtKB-SubCell"/>
</dbReference>
<evidence type="ECO:0000256" key="1">
    <source>
        <dbReference type="ARBA" id="ARBA00004323"/>
    </source>
</evidence>
<dbReference type="PaxDb" id="2903-EOD28186"/>
<dbReference type="Proteomes" id="UP000013827">
    <property type="component" value="Unassembled WGS sequence"/>
</dbReference>
<dbReference type="eggNOG" id="KOG0799">
    <property type="taxonomic scope" value="Eukaryota"/>
</dbReference>
<dbReference type="EC" id="2.4.2.26" evidence="6"/>
<comment type="pathway">
    <text evidence="3">Glycan metabolism; chondroitin sulfate biosynthesis.</text>
</comment>
<dbReference type="PANTHER" id="PTHR46025:SF3">
    <property type="entry name" value="XYLOSYLTRANSFERASE OXT"/>
    <property type="match status" value="1"/>
</dbReference>
<dbReference type="HOGENOM" id="CLU_1039900_0_0_1"/>
<dbReference type="Pfam" id="PF02485">
    <property type="entry name" value="Branch"/>
    <property type="match status" value="1"/>
</dbReference>
<sequence length="268" mass="28616">MQLLDHEGRNAAAQPSSAAAHAACLAAIDERLRRAAGDGMPLRARTAVQLPPPAPAGPGRASLAFLIMAHRRFAHATVARLVRALDAPSHLFLLHIDARAHSAVAGWAASEPRVHLLERRPVGWGAASQVEVLLEAVAIALAAAPSLDFVINLSDADVALRTGRELSSFLARHRGTSFVAAKFPARDGMRYGAHATMRTPAWLECRGEGTPAALFGEGSSRCCYARSGPILYPDPRGSSCSCAADCTQRRYLKDCCVDWLHACKADRL</sequence>
<dbReference type="GO" id="GO:0005789">
    <property type="term" value="C:endoplasmic reticulum membrane"/>
    <property type="evidence" value="ECO:0007669"/>
    <property type="project" value="UniProtKB-SubCell"/>
</dbReference>
<evidence type="ECO:0000256" key="5">
    <source>
        <dbReference type="ARBA" id="ARBA00010195"/>
    </source>
</evidence>
<evidence type="ECO:0000256" key="2">
    <source>
        <dbReference type="ARBA" id="ARBA00004648"/>
    </source>
</evidence>
<proteinExistence type="inferred from homology"/>
<evidence type="ECO:0000256" key="4">
    <source>
        <dbReference type="ARBA" id="ARBA00005093"/>
    </source>
</evidence>
<dbReference type="GO" id="GO:0015012">
    <property type="term" value="P:heparan sulfate proteoglycan biosynthetic process"/>
    <property type="evidence" value="ECO:0007669"/>
    <property type="project" value="TreeGrafter"/>
</dbReference>
<keyword evidence="21" id="KW-1185">Reference proteome</keyword>
<evidence type="ECO:0000313" key="21">
    <source>
        <dbReference type="Proteomes" id="UP000013827"/>
    </source>
</evidence>
<dbReference type="InterPro" id="IPR043538">
    <property type="entry name" value="XYLT"/>
</dbReference>
<protein>
    <recommendedName>
        <fullName evidence="6">protein xylosyltransferase</fullName>
        <ecNumber evidence="6">2.4.2.26</ecNumber>
    </recommendedName>
    <alternativeName>
        <fullName evidence="18">Peptide O-xylosyltransferase</fullName>
    </alternativeName>
</protein>
<accession>A0A0D3JXF1</accession>
<dbReference type="GO" id="GO:0046872">
    <property type="term" value="F:metal ion binding"/>
    <property type="evidence" value="ECO:0007669"/>
    <property type="project" value="UniProtKB-KW"/>
</dbReference>
<comment type="subcellular location">
    <subcellularLocation>
        <location evidence="2">Endoplasmic reticulum membrane</location>
        <topology evidence="2">Single-pass type II membrane protein</topology>
    </subcellularLocation>
    <subcellularLocation>
        <location evidence="1">Golgi apparatus membrane</location>
        <topology evidence="1">Single-pass type II membrane protein</topology>
    </subcellularLocation>
</comment>
<evidence type="ECO:0000256" key="19">
    <source>
        <dbReference type="ARBA" id="ARBA00047847"/>
    </source>
</evidence>
<evidence type="ECO:0000256" key="3">
    <source>
        <dbReference type="ARBA" id="ARBA00004840"/>
    </source>
</evidence>
<keyword evidence="10" id="KW-0479">Metal-binding</keyword>
<keyword evidence="13" id="KW-1133">Transmembrane helix</keyword>
<keyword evidence="7" id="KW-0328">Glycosyltransferase</keyword>
<dbReference type="GeneID" id="17273732"/>
<evidence type="ECO:0000313" key="20">
    <source>
        <dbReference type="EnsemblProtists" id="EOD28186"/>
    </source>
</evidence>
<reference evidence="20" key="2">
    <citation type="submission" date="2024-10" db="UniProtKB">
        <authorList>
            <consortium name="EnsemblProtists"/>
        </authorList>
    </citation>
    <scope>IDENTIFICATION</scope>
</reference>
<evidence type="ECO:0000256" key="12">
    <source>
        <dbReference type="ARBA" id="ARBA00022968"/>
    </source>
</evidence>
<evidence type="ECO:0000256" key="9">
    <source>
        <dbReference type="ARBA" id="ARBA00022692"/>
    </source>
</evidence>
<evidence type="ECO:0000256" key="16">
    <source>
        <dbReference type="ARBA" id="ARBA00023157"/>
    </source>
</evidence>
<comment type="pathway">
    <text evidence="4">Glycan metabolism; heparan sulfate biosynthesis.</text>
</comment>
<dbReference type="PANTHER" id="PTHR46025">
    <property type="entry name" value="XYLOSYLTRANSFERASE OXT"/>
    <property type="match status" value="1"/>
</dbReference>
<name>A0A0D3JXF1_EMIH1</name>
<dbReference type="UniPathway" id="UPA00755"/>
<keyword evidence="8" id="KW-0808">Transferase</keyword>
<evidence type="ECO:0000256" key="18">
    <source>
        <dbReference type="ARBA" id="ARBA00042865"/>
    </source>
</evidence>
<keyword evidence="11" id="KW-0256">Endoplasmic reticulum</keyword>
<keyword evidence="14" id="KW-0333">Golgi apparatus</keyword>
<dbReference type="STRING" id="2903.R1EZ00"/>
<dbReference type="GO" id="GO:0030158">
    <property type="term" value="F:protein xylosyltransferase activity"/>
    <property type="evidence" value="ECO:0007669"/>
    <property type="project" value="UniProtKB-EC"/>
</dbReference>
<evidence type="ECO:0000256" key="7">
    <source>
        <dbReference type="ARBA" id="ARBA00022676"/>
    </source>
</evidence>